<organism evidence="3 4">
    <name type="scientific">Sphingomonas kyeonggiensis</name>
    <dbReference type="NCBI Taxonomy" id="1268553"/>
    <lineage>
        <taxon>Bacteria</taxon>
        <taxon>Pseudomonadati</taxon>
        <taxon>Pseudomonadota</taxon>
        <taxon>Alphaproteobacteria</taxon>
        <taxon>Sphingomonadales</taxon>
        <taxon>Sphingomonadaceae</taxon>
        <taxon>Sphingomonas</taxon>
    </lineage>
</organism>
<evidence type="ECO:0000259" key="2">
    <source>
        <dbReference type="Pfam" id="PF13202"/>
    </source>
</evidence>
<dbReference type="InterPro" id="IPR002048">
    <property type="entry name" value="EF_hand_dom"/>
</dbReference>
<name>A0A7W7K1I3_9SPHN</name>
<dbReference type="RefSeq" id="WP_260396060.1">
    <property type="nucleotide sequence ID" value="NZ_JACHLN010000002.1"/>
</dbReference>
<keyword evidence="4" id="KW-1185">Reference proteome</keyword>
<feature type="compositionally biased region" description="Low complexity" evidence="1">
    <location>
        <begin position="102"/>
        <end position="118"/>
    </location>
</feature>
<dbReference type="AlphaFoldDB" id="A0A7W7K1I3"/>
<dbReference type="Gene3D" id="1.10.238.10">
    <property type="entry name" value="EF-hand"/>
    <property type="match status" value="1"/>
</dbReference>
<feature type="region of interest" description="Disordered" evidence="1">
    <location>
        <begin position="69"/>
        <end position="118"/>
    </location>
</feature>
<feature type="domain" description="EF-hand" evidence="2">
    <location>
        <begin position="60"/>
        <end position="72"/>
    </location>
</feature>
<dbReference type="PROSITE" id="PS00018">
    <property type="entry name" value="EF_HAND_1"/>
    <property type="match status" value="1"/>
</dbReference>
<evidence type="ECO:0000256" key="1">
    <source>
        <dbReference type="SAM" id="MobiDB-lite"/>
    </source>
</evidence>
<gene>
    <name evidence="3" type="ORF">HNP52_002363</name>
</gene>
<accession>A0A7W7K1I3</accession>
<dbReference type="EMBL" id="JACHLN010000002">
    <property type="protein sequence ID" value="MBB4839294.1"/>
    <property type="molecule type" value="Genomic_DNA"/>
</dbReference>
<dbReference type="Pfam" id="PF13202">
    <property type="entry name" value="EF-hand_5"/>
    <property type="match status" value="2"/>
</dbReference>
<sequence>MNHKLQLVAATLAGVLVTVAAGGIAMASMGRGPMGPFARADANGDGVVTRAEWVTAANARFDTFDTNHDGKLVIGEIPPAPRGHGRHHGPHGFDGPEDGPDDATPAAPPAQAQPGNAN</sequence>
<comment type="caution">
    <text evidence="3">The sequence shown here is derived from an EMBL/GenBank/DDBJ whole genome shotgun (WGS) entry which is preliminary data.</text>
</comment>
<dbReference type="GO" id="GO:0005509">
    <property type="term" value="F:calcium ion binding"/>
    <property type="evidence" value="ECO:0007669"/>
    <property type="project" value="InterPro"/>
</dbReference>
<protein>
    <recommendedName>
        <fullName evidence="2">EF-hand domain-containing protein</fullName>
    </recommendedName>
</protein>
<reference evidence="3 4" key="1">
    <citation type="submission" date="2020-08" db="EMBL/GenBank/DDBJ databases">
        <title>Functional genomics of gut bacteria from endangered species of beetles.</title>
        <authorList>
            <person name="Carlos-Shanley C."/>
        </authorList>
    </citation>
    <scope>NUCLEOTIDE SEQUENCE [LARGE SCALE GENOMIC DNA]</scope>
    <source>
        <strain evidence="3 4">S00224</strain>
    </source>
</reference>
<proteinExistence type="predicted"/>
<feature type="domain" description="EF-hand" evidence="2">
    <location>
        <begin position="37"/>
        <end position="54"/>
    </location>
</feature>
<evidence type="ECO:0000313" key="3">
    <source>
        <dbReference type="EMBL" id="MBB4839294.1"/>
    </source>
</evidence>
<dbReference type="InterPro" id="IPR011992">
    <property type="entry name" value="EF-hand-dom_pair"/>
</dbReference>
<dbReference type="SUPFAM" id="SSF47473">
    <property type="entry name" value="EF-hand"/>
    <property type="match status" value="1"/>
</dbReference>
<evidence type="ECO:0000313" key="4">
    <source>
        <dbReference type="Proteomes" id="UP000575241"/>
    </source>
</evidence>
<dbReference type="Proteomes" id="UP000575241">
    <property type="component" value="Unassembled WGS sequence"/>
</dbReference>
<dbReference type="InterPro" id="IPR018247">
    <property type="entry name" value="EF_Hand_1_Ca_BS"/>
</dbReference>